<name>A0ABX6EYA0_KLUMA</name>
<evidence type="ECO:0000256" key="1">
    <source>
        <dbReference type="SAM" id="MobiDB-lite"/>
    </source>
</evidence>
<feature type="compositionally biased region" description="Low complexity" evidence="1">
    <location>
        <begin position="63"/>
        <end position="93"/>
    </location>
</feature>
<protein>
    <submittedName>
        <fullName evidence="2">Uncharacterized protein</fullName>
    </submittedName>
</protein>
<organism evidence="2 3">
    <name type="scientific">Kluyveromyces marxianus</name>
    <name type="common">Yeast</name>
    <name type="synonym">Candida kefyr</name>
    <dbReference type="NCBI Taxonomy" id="4911"/>
    <lineage>
        <taxon>Eukaryota</taxon>
        <taxon>Fungi</taxon>
        <taxon>Dikarya</taxon>
        <taxon>Ascomycota</taxon>
        <taxon>Saccharomycotina</taxon>
        <taxon>Saccharomycetes</taxon>
        <taxon>Saccharomycetales</taxon>
        <taxon>Saccharomycetaceae</taxon>
        <taxon>Kluyveromyces</taxon>
    </lineage>
</organism>
<keyword evidence="3" id="KW-1185">Reference proteome</keyword>
<gene>
    <name evidence="2" type="ORF">FIM1_2535</name>
</gene>
<reference evidence="2 3" key="1">
    <citation type="submission" date="2016-03" db="EMBL/GenBank/DDBJ databases">
        <title>How can Kluyveromyces marxianus grow so fast - potential evolutionary course in Saccharomyces Complex revealed by comparative genomics.</title>
        <authorList>
            <person name="Mo W."/>
            <person name="Lu W."/>
            <person name="Yang X."/>
            <person name="Qi J."/>
            <person name="Lv H."/>
        </authorList>
    </citation>
    <scope>NUCLEOTIDE SEQUENCE [LARGE SCALE GENOMIC DNA]</scope>
    <source>
        <strain evidence="2 3">FIM1</strain>
    </source>
</reference>
<accession>A0ABX6EYA0</accession>
<feature type="compositionally biased region" description="Polar residues" evidence="1">
    <location>
        <begin position="1"/>
        <end position="22"/>
    </location>
</feature>
<evidence type="ECO:0000313" key="3">
    <source>
        <dbReference type="Proteomes" id="UP000422736"/>
    </source>
</evidence>
<feature type="compositionally biased region" description="Low complexity" evidence="1">
    <location>
        <begin position="24"/>
        <end position="33"/>
    </location>
</feature>
<evidence type="ECO:0000313" key="2">
    <source>
        <dbReference type="EMBL" id="QGN15839.1"/>
    </source>
</evidence>
<feature type="compositionally biased region" description="Basic and acidic residues" evidence="1">
    <location>
        <begin position="34"/>
        <end position="47"/>
    </location>
</feature>
<proteinExistence type="predicted"/>
<dbReference type="Proteomes" id="UP000422736">
    <property type="component" value="Chromosome 4"/>
</dbReference>
<reference evidence="2 3" key="2">
    <citation type="submission" date="2019-11" db="EMBL/GenBank/DDBJ databases">
        <authorList>
            <person name="Lu H."/>
        </authorList>
    </citation>
    <scope>NUCLEOTIDE SEQUENCE [LARGE SCALE GENOMIC DNA]</scope>
    <source>
        <strain evidence="2 3">FIM1</strain>
    </source>
</reference>
<sequence>MMDHTGSGTQWSASRKVSNGNRPGQGQTQTQTQLEKEYTSVKQENAKLKEVITTLKQEIDLYSRVVSRSRGVRNSDSNPSSISTSNPNSSSSSGGMGVGVGMPMPMPMPMGMSMPLGMGMGMETLLVNPKRRKTMCLGSGSNVNNVTPRV</sequence>
<feature type="region of interest" description="Disordered" evidence="1">
    <location>
        <begin position="62"/>
        <end position="102"/>
    </location>
</feature>
<feature type="region of interest" description="Disordered" evidence="1">
    <location>
        <begin position="1"/>
        <end position="47"/>
    </location>
</feature>
<dbReference type="EMBL" id="CP015057">
    <property type="protein sequence ID" value="QGN15839.1"/>
    <property type="molecule type" value="Genomic_DNA"/>
</dbReference>